<proteinExistence type="predicted"/>
<dbReference type="Gene3D" id="2.40.370.10">
    <property type="entry name" value="AttH-like domain"/>
    <property type="match status" value="2"/>
</dbReference>
<dbReference type="InterPro" id="IPR010791">
    <property type="entry name" value="AttH_dom"/>
</dbReference>
<reference evidence="3 4" key="1">
    <citation type="submission" date="2024-04" db="EMBL/GenBank/DDBJ databases">
        <authorList>
            <person name="Abashina T."/>
            <person name="Shaikin A."/>
        </authorList>
    </citation>
    <scope>NUCLEOTIDE SEQUENCE [LARGE SCALE GENOMIC DNA]</scope>
    <source>
        <strain evidence="3 4">AAFK</strain>
    </source>
</reference>
<dbReference type="Pfam" id="PF17186">
    <property type="entry name" value="Lipocalin_9"/>
    <property type="match status" value="1"/>
</dbReference>
<comment type="caution">
    <text evidence="3">The sequence shown here is derived from an EMBL/GenBank/DDBJ whole genome shotgun (WGS) entry which is preliminary data.</text>
</comment>
<dbReference type="SUPFAM" id="SSF159245">
    <property type="entry name" value="AttH-like"/>
    <property type="match status" value="1"/>
</dbReference>
<dbReference type="Proteomes" id="UP001446205">
    <property type="component" value="Unassembled WGS sequence"/>
</dbReference>
<accession>A0ABU9D7W6</accession>
<gene>
    <name evidence="3" type="ORF">WOB96_06860</name>
</gene>
<dbReference type="Pfam" id="PF07143">
    <property type="entry name" value="CrtC"/>
    <property type="match status" value="1"/>
</dbReference>
<protein>
    <submittedName>
        <fullName evidence="3">Lipocalin-like domain-containing protein</fullName>
    </submittedName>
</protein>
<keyword evidence="4" id="KW-1185">Reference proteome</keyword>
<sequence>MPYLLMLLLLLPLPALAFDYPPVLPDRALQFPRDLGSHPAFRTEWWYVTGQVQTPQGKPLGFQITFFRTRPPLDTRNPSRFTPRQILFAHAALADPQLGKLLVDEKAARAGFGLAQAEIGHTKVWIDDWRLEQTATGYRAHIPAKGFTLDLQFSPTQARLLQGKQGYSRKSPTPGDASHYYSEPQLSVTGTVTRQGKAIPAQGRAWLDHEWSSNYLNKAASGWDWLGLNLDDGGALMLFRMRRPDGRALWASGTYRDAQGRVRVFAPNEVHFKPLAYWTSPRSGIRYPVRWQVSAPGLSLELRPLMPDQELDARASTGTRYWEGAVEAWRDGQRVGRGYLELTGYGKRLQM</sequence>
<name>A0ABU9D7W6_9PROT</name>
<dbReference type="EMBL" id="JBBPCO010000005">
    <property type="protein sequence ID" value="MEK8089486.1"/>
    <property type="molecule type" value="Genomic_DNA"/>
</dbReference>
<evidence type="ECO:0000313" key="3">
    <source>
        <dbReference type="EMBL" id="MEK8089486.1"/>
    </source>
</evidence>
<dbReference type="InterPro" id="IPR023374">
    <property type="entry name" value="AttH-like_dom_sf"/>
</dbReference>
<evidence type="ECO:0000313" key="4">
    <source>
        <dbReference type="Proteomes" id="UP001446205"/>
    </source>
</evidence>
<evidence type="ECO:0000256" key="1">
    <source>
        <dbReference type="SAM" id="SignalP"/>
    </source>
</evidence>
<dbReference type="PANTHER" id="PTHR38591">
    <property type="entry name" value="HYDROLASE"/>
    <property type="match status" value="1"/>
</dbReference>
<feature type="domain" description="AttH" evidence="2">
    <location>
        <begin position="43"/>
        <end position="213"/>
    </location>
</feature>
<organism evidence="3 4">
    <name type="scientific">Thermithiobacillus plumbiphilus</name>
    <dbReference type="NCBI Taxonomy" id="1729899"/>
    <lineage>
        <taxon>Bacteria</taxon>
        <taxon>Pseudomonadati</taxon>
        <taxon>Pseudomonadota</taxon>
        <taxon>Acidithiobacillia</taxon>
        <taxon>Acidithiobacillales</taxon>
        <taxon>Thermithiobacillaceae</taxon>
        <taxon>Thermithiobacillus</taxon>
    </lineage>
</organism>
<feature type="signal peptide" evidence="1">
    <location>
        <begin position="1"/>
        <end position="17"/>
    </location>
</feature>
<dbReference type="RefSeq" id="WP_341370541.1">
    <property type="nucleotide sequence ID" value="NZ_JBBPCO010000005.1"/>
</dbReference>
<evidence type="ECO:0000259" key="2">
    <source>
        <dbReference type="Pfam" id="PF07143"/>
    </source>
</evidence>
<feature type="chain" id="PRO_5045373755" evidence="1">
    <location>
        <begin position="18"/>
        <end position="351"/>
    </location>
</feature>
<keyword evidence="1" id="KW-0732">Signal</keyword>
<dbReference type="PANTHER" id="PTHR38591:SF1">
    <property type="entry name" value="BLL1000 PROTEIN"/>
    <property type="match status" value="1"/>
</dbReference>